<organism evidence="2 3">
    <name type="scientific">Halococcus thailandensis JCM 13552</name>
    <dbReference type="NCBI Taxonomy" id="1227457"/>
    <lineage>
        <taxon>Archaea</taxon>
        <taxon>Methanobacteriati</taxon>
        <taxon>Methanobacteriota</taxon>
        <taxon>Stenosarchaea group</taxon>
        <taxon>Halobacteria</taxon>
        <taxon>Halobacteriales</taxon>
        <taxon>Halococcaceae</taxon>
        <taxon>Halococcus</taxon>
    </lineage>
</organism>
<dbReference type="AlphaFoldDB" id="M0NFQ2"/>
<comment type="caution">
    <text evidence="2">The sequence shown here is derived from an EMBL/GenBank/DDBJ whole genome shotgun (WGS) entry which is preliminary data.</text>
</comment>
<evidence type="ECO:0000259" key="1">
    <source>
        <dbReference type="Pfam" id="PF24743"/>
    </source>
</evidence>
<sequence length="83" mass="9264">MRIRTDGKFTYREELVDDVADLLDENTRVGAVEASCEFTQAMLPALAKAVEHEDMTEELAEILSTRAVDVEYEISTGVNVRDA</sequence>
<dbReference type="EMBL" id="AOMF01000015">
    <property type="protein sequence ID" value="EMA56812.1"/>
    <property type="molecule type" value="Genomic_DNA"/>
</dbReference>
<dbReference type="OrthoDB" id="197139at2157"/>
<keyword evidence="3" id="KW-1185">Reference proteome</keyword>
<dbReference type="InterPro" id="IPR056109">
    <property type="entry name" value="DUF7692"/>
</dbReference>
<dbReference type="eggNOG" id="arCOG09232">
    <property type="taxonomic scope" value="Archaea"/>
</dbReference>
<evidence type="ECO:0000313" key="3">
    <source>
        <dbReference type="Proteomes" id="UP000011680"/>
    </source>
</evidence>
<dbReference type="Proteomes" id="UP000011680">
    <property type="component" value="Unassembled WGS sequence"/>
</dbReference>
<dbReference type="Pfam" id="PF24743">
    <property type="entry name" value="DUF7692"/>
    <property type="match status" value="1"/>
</dbReference>
<name>M0NFQ2_9EURY</name>
<feature type="domain" description="DUF7692" evidence="1">
    <location>
        <begin position="1"/>
        <end position="56"/>
    </location>
</feature>
<accession>M0NFQ2</accession>
<protein>
    <recommendedName>
        <fullName evidence="1">DUF7692 domain-containing protein</fullName>
    </recommendedName>
</protein>
<proteinExistence type="predicted"/>
<gene>
    <name evidence="2" type="ORF">C451_00360</name>
</gene>
<reference evidence="2 3" key="1">
    <citation type="journal article" date="2014" name="PLoS Genet.">
        <title>Phylogenetically driven sequencing of extremely halophilic archaea reveals strategies for static and dynamic osmo-response.</title>
        <authorList>
            <person name="Becker E.A."/>
            <person name="Seitzer P.M."/>
            <person name="Tritt A."/>
            <person name="Larsen D."/>
            <person name="Krusor M."/>
            <person name="Yao A.I."/>
            <person name="Wu D."/>
            <person name="Madern D."/>
            <person name="Eisen J.A."/>
            <person name="Darling A.E."/>
            <person name="Facciotti M.T."/>
        </authorList>
    </citation>
    <scope>NUCLEOTIDE SEQUENCE [LARGE SCALE GENOMIC DNA]</scope>
    <source>
        <strain evidence="2 3">JCM 13552</strain>
    </source>
</reference>
<dbReference type="PATRIC" id="fig|1227457.3.peg.65"/>
<dbReference type="RefSeq" id="WP_007736429.1">
    <property type="nucleotide sequence ID" value="NZ_AOMF01000015.1"/>
</dbReference>
<evidence type="ECO:0000313" key="2">
    <source>
        <dbReference type="EMBL" id="EMA56812.1"/>
    </source>
</evidence>